<keyword evidence="2" id="KW-1185">Reference proteome</keyword>
<feature type="non-terminal residue" evidence="1">
    <location>
        <position position="121"/>
    </location>
</feature>
<dbReference type="EMBL" id="ML978394">
    <property type="protein sequence ID" value="KAF2022997.1"/>
    <property type="molecule type" value="Genomic_DNA"/>
</dbReference>
<evidence type="ECO:0000313" key="1">
    <source>
        <dbReference type="EMBL" id="KAF2022997.1"/>
    </source>
</evidence>
<dbReference type="Proteomes" id="UP000799777">
    <property type="component" value="Unassembled WGS sequence"/>
</dbReference>
<dbReference type="OrthoDB" id="5324651at2759"/>
<sequence length="121" mass="13939">YETQHRILSTIQQLLEESCFNFVKQYLPSVIEEHSWTCAAAGELTEWLYILKMHAQALPKGRVSTKEQSSFKTITGPVAQLRHTAVHRLHLISADFLSQIRSAIMLTEVLRDDRNTRISCR</sequence>
<proteinExistence type="predicted"/>
<name>A0A9P4LFX0_9PLEO</name>
<organism evidence="1 2">
    <name type="scientific">Setomelanomma holmii</name>
    <dbReference type="NCBI Taxonomy" id="210430"/>
    <lineage>
        <taxon>Eukaryota</taxon>
        <taxon>Fungi</taxon>
        <taxon>Dikarya</taxon>
        <taxon>Ascomycota</taxon>
        <taxon>Pezizomycotina</taxon>
        <taxon>Dothideomycetes</taxon>
        <taxon>Pleosporomycetidae</taxon>
        <taxon>Pleosporales</taxon>
        <taxon>Pleosporineae</taxon>
        <taxon>Phaeosphaeriaceae</taxon>
        <taxon>Setomelanomma</taxon>
    </lineage>
</organism>
<accession>A0A9P4LFX0</accession>
<gene>
    <name evidence="1" type="ORF">EK21DRAFT_48202</name>
</gene>
<protein>
    <submittedName>
        <fullName evidence="1">Uncharacterized protein</fullName>
    </submittedName>
</protein>
<reference evidence="1" key="1">
    <citation type="journal article" date="2020" name="Stud. Mycol.">
        <title>101 Dothideomycetes genomes: a test case for predicting lifestyles and emergence of pathogens.</title>
        <authorList>
            <person name="Haridas S."/>
            <person name="Albert R."/>
            <person name="Binder M."/>
            <person name="Bloem J."/>
            <person name="Labutti K."/>
            <person name="Salamov A."/>
            <person name="Andreopoulos B."/>
            <person name="Baker S."/>
            <person name="Barry K."/>
            <person name="Bills G."/>
            <person name="Bluhm B."/>
            <person name="Cannon C."/>
            <person name="Castanera R."/>
            <person name="Culley D."/>
            <person name="Daum C."/>
            <person name="Ezra D."/>
            <person name="Gonzalez J."/>
            <person name="Henrissat B."/>
            <person name="Kuo A."/>
            <person name="Liang C."/>
            <person name="Lipzen A."/>
            <person name="Lutzoni F."/>
            <person name="Magnuson J."/>
            <person name="Mondo S."/>
            <person name="Nolan M."/>
            <person name="Ohm R."/>
            <person name="Pangilinan J."/>
            <person name="Park H.-J."/>
            <person name="Ramirez L."/>
            <person name="Alfaro M."/>
            <person name="Sun H."/>
            <person name="Tritt A."/>
            <person name="Yoshinaga Y."/>
            <person name="Zwiers L.-H."/>
            <person name="Turgeon B."/>
            <person name="Goodwin S."/>
            <person name="Spatafora J."/>
            <person name="Crous P."/>
            <person name="Grigoriev I."/>
        </authorList>
    </citation>
    <scope>NUCLEOTIDE SEQUENCE</scope>
    <source>
        <strain evidence="1">CBS 110217</strain>
    </source>
</reference>
<feature type="non-terminal residue" evidence="1">
    <location>
        <position position="1"/>
    </location>
</feature>
<evidence type="ECO:0000313" key="2">
    <source>
        <dbReference type="Proteomes" id="UP000799777"/>
    </source>
</evidence>
<dbReference type="AlphaFoldDB" id="A0A9P4LFX0"/>
<comment type="caution">
    <text evidence="1">The sequence shown here is derived from an EMBL/GenBank/DDBJ whole genome shotgun (WGS) entry which is preliminary data.</text>
</comment>